<dbReference type="InterPro" id="IPR024079">
    <property type="entry name" value="MetalloPept_cat_dom_sf"/>
</dbReference>
<keyword evidence="9 14" id="KW-0862">Zinc</keyword>
<dbReference type="InterPro" id="IPR050439">
    <property type="entry name" value="ADAMTS_ADAMTS-like"/>
</dbReference>
<reference evidence="19" key="1">
    <citation type="submission" date="2019-08" db="EMBL/GenBank/DDBJ databases">
        <title>The genome of the North American firefly Photinus pyralis.</title>
        <authorList>
            <consortium name="Photinus pyralis genome working group"/>
            <person name="Fallon T.R."/>
            <person name="Sander Lower S.E."/>
            <person name="Weng J.-K."/>
        </authorList>
    </citation>
    <scope>NUCLEOTIDE SEQUENCE</scope>
    <source>
        <strain evidence="19">TRF0915ILg1</strain>
        <tissue evidence="19">Whole body</tissue>
    </source>
</reference>
<dbReference type="InterPro" id="IPR045371">
    <property type="entry name" value="ADAMTS_CR_3"/>
</dbReference>
<evidence type="ECO:0000256" key="2">
    <source>
        <dbReference type="ARBA" id="ARBA00022525"/>
    </source>
</evidence>
<feature type="binding site" evidence="14 16">
    <location>
        <position position="293"/>
    </location>
    <ligand>
        <name>Zn(2+)</name>
        <dbReference type="ChEBI" id="CHEBI:29105"/>
        <note>catalytic</note>
    </ligand>
</feature>
<feature type="disulfide bond" evidence="15">
    <location>
        <begin position="474"/>
        <end position="486"/>
    </location>
</feature>
<dbReference type="InterPro" id="IPR000884">
    <property type="entry name" value="TSP1_rpt"/>
</dbReference>
<keyword evidence="7" id="KW-0677">Repeat</keyword>
<dbReference type="Gene3D" id="3.40.1620.60">
    <property type="match status" value="1"/>
</dbReference>
<evidence type="ECO:0000256" key="7">
    <source>
        <dbReference type="ARBA" id="ARBA00022737"/>
    </source>
</evidence>
<dbReference type="GO" id="GO:0046872">
    <property type="term" value="F:metal ion binding"/>
    <property type="evidence" value="ECO:0007669"/>
    <property type="project" value="UniProtKB-KW"/>
</dbReference>
<dbReference type="CDD" id="cd04273">
    <property type="entry name" value="ZnMc_ADAMTS_like"/>
    <property type="match status" value="1"/>
</dbReference>
<dbReference type="Gene3D" id="2.20.100.10">
    <property type="entry name" value="Thrombospondin type-1 (TSP1) repeat"/>
    <property type="match status" value="3"/>
</dbReference>
<evidence type="ECO:0000256" key="13">
    <source>
        <dbReference type="PIRSR" id="PIRSR613273-1"/>
    </source>
</evidence>
<dbReference type="Gene3D" id="2.60.120.830">
    <property type="match status" value="1"/>
</dbReference>
<dbReference type="EMBL" id="VTPC01000751">
    <property type="protein sequence ID" value="KAF2904517.1"/>
    <property type="molecule type" value="Genomic_DNA"/>
</dbReference>
<feature type="disulfide bond" evidence="15">
    <location>
        <begin position="370"/>
        <end position="395"/>
    </location>
</feature>
<dbReference type="OrthoDB" id="5855429at2759"/>
<dbReference type="GO" id="GO:0006508">
    <property type="term" value="P:proteolysis"/>
    <property type="evidence" value="ECO:0007669"/>
    <property type="project" value="UniProtKB-KW"/>
</dbReference>
<feature type="binding site" evidence="14 16">
    <location>
        <position position="287"/>
    </location>
    <ligand>
        <name>Zn(2+)</name>
        <dbReference type="ChEBI" id="CHEBI:29105"/>
        <note>catalytic</note>
    </ligand>
</feature>
<keyword evidence="14" id="KW-0106">Calcium</keyword>
<evidence type="ECO:0000256" key="4">
    <source>
        <dbReference type="ARBA" id="ARBA00022670"/>
    </source>
</evidence>
<keyword evidence="10" id="KW-0482">Metalloprotease</keyword>
<dbReference type="PANTHER" id="PTHR13723">
    <property type="entry name" value="ADAMTS A DISINTEGRIN AND METALLOPROTEASE WITH THROMBOSPONDIN MOTIFS PROTEASE"/>
    <property type="match status" value="1"/>
</dbReference>
<feature type="binding site" evidence="14">
    <location>
        <position position="343"/>
    </location>
    <ligand>
        <name>Ca(2+)</name>
        <dbReference type="ChEBI" id="CHEBI:29108"/>
        <label>1</label>
    </ligand>
</feature>
<evidence type="ECO:0000256" key="15">
    <source>
        <dbReference type="PIRSR" id="PIRSR613273-3"/>
    </source>
</evidence>
<sequence>MAVCGSEITGFVLIPGAAYFVQPFDRSNGSHIIYKSKIFKPPFRIKRAASVLDELNETTQKWEFFNLTGDTIEIDELDSEITEEHDVSDNGDVPDKLPLGNDSLKWWREQVDSEEIGYFFDTAWEPDIKRGNGRVMSSGMRPNRWLEIAVAVDHTVITFHGRDRVEQYVLALMNIVSAIYQDSSLESSMQLVVSRLLLYENKKQTVVRPGNAKKSLENVNAWNRRLHLSLAPGETRHDISVWLTRSDIGGPSGYAPVGGVCDPKRSCALNRDEGLTSAFIIAHEMAHILGLSHDGDKKLGNDCGDEALEGSVMAPMVAATFHKFTWSECSRNEFKTKSSKWTCLQNPPPGIGEIVLNATIDAAFSMDEQCRMEFGEGFQLCRAFDIIEPCSHLWCGHIKSPLVCKTKKGPPLEGTECGFDKWCINGYCEPVNKRRFGVPPVLHNPQDGGWGEWSPWGSCSRSCGTGVQFRTRLCNNPAPSYGGSDCFGLAEEWKICNIKPCPEPMADIRAQQCQNIVGFLKIQDRRANMAWLPYESDHVDMKCQLICMSKETRELFVTGENLIDGTPCSYDNSSDICIQGTCQTLGCDGQLFSKAKEDACGVCEGNNSECSNVVSSYRKRIKKEVSRVAVIPRLARYIVVEANLTMSFVVNPTAAFILKNRMKKKYAIPIPSSGIHAEIIEGTKFYYKKIRGNHKIWAKGPLLVEMVVLLYAPKSEVNMGLNISLNSEYYVHKDSRHTSTRFNWILGGWGPCSASCGGGRRQKTIACWDGQNNKIVRRKFCSLVLKPPLQTELCNNYSCDFYWVTGEWEPCSVTCGSYGTQSRELYCVPQSVVILASSNNSSKLEKPWRFMVNPLKCAGLRPISIRPCYRIPCPSYWEYGEWSQCSASCGPGVSTRSTHCPPPEGETFYTCGMHPKILRRVCRGPYTRHNNPLCKGRKKKRCYEDKSKYCSLPTLSKFCKLGSFKRLCCKSCLSFILYPFSA</sequence>
<comment type="cofactor">
    <cofactor evidence="14">
        <name>Zn(2+)</name>
        <dbReference type="ChEBI" id="CHEBI:29105"/>
    </cofactor>
    <text evidence="14">Binds 1 zinc ion per subunit.</text>
</comment>
<dbReference type="SUPFAM" id="SSF82895">
    <property type="entry name" value="TSP-1 type 1 repeat"/>
    <property type="match status" value="4"/>
</dbReference>
<proteinExistence type="predicted"/>
<dbReference type="SUPFAM" id="SSF55486">
    <property type="entry name" value="Metalloproteases ('zincins'), catalytic domain"/>
    <property type="match status" value="1"/>
</dbReference>
<feature type="disulfide bond" evidence="15">
    <location>
        <begin position="417"/>
        <end position="428"/>
    </location>
</feature>
<feature type="disulfide bond" evidence="15">
    <location>
        <begin position="381"/>
        <end position="404"/>
    </location>
</feature>
<keyword evidence="11 15" id="KW-1015">Disulfide bond</keyword>
<keyword evidence="5 14" id="KW-0479">Metal-binding</keyword>
<evidence type="ECO:0000259" key="18">
    <source>
        <dbReference type="PROSITE" id="PS50900"/>
    </source>
</evidence>
<comment type="caution">
    <text evidence="19">The sequence shown here is derived from an EMBL/GenBank/DDBJ whole genome shotgun (WGS) entry which is preliminary data.</text>
</comment>
<organism evidence="19 20">
    <name type="scientific">Ignelater luminosus</name>
    <name type="common">Cucubano</name>
    <name type="synonym">Pyrophorus luminosus</name>
    <dbReference type="NCBI Taxonomy" id="2038154"/>
    <lineage>
        <taxon>Eukaryota</taxon>
        <taxon>Metazoa</taxon>
        <taxon>Ecdysozoa</taxon>
        <taxon>Arthropoda</taxon>
        <taxon>Hexapoda</taxon>
        <taxon>Insecta</taxon>
        <taxon>Pterygota</taxon>
        <taxon>Neoptera</taxon>
        <taxon>Endopterygota</taxon>
        <taxon>Coleoptera</taxon>
        <taxon>Polyphaga</taxon>
        <taxon>Elateriformia</taxon>
        <taxon>Elateroidea</taxon>
        <taxon>Elateridae</taxon>
        <taxon>Agrypninae</taxon>
        <taxon>Pyrophorini</taxon>
        <taxon>Ignelater</taxon>
    </lineage>
</organism>
<dbReference type="GO" id="GO:0031012">
    <property type="term" value="C:extracellular matrix"/>
    <property type="evidence" value="ECO:0007669"/>
    <property type="project" value="TreeGrafter"/>
</dbReference>
<dbReference type="FunFam" id="2.20.100.10:FF:000007">
    <property type="entry name" value="Thrombospondin 1"/>
    <property type="match status" value="1"/>
</dbReference>
<name>A0A8K0DJ83_IGNLU</name>
<dbReference type="Pfam" id="PF01421">
    <property type="entry name" value="Reprolysin"/>
    <property type="match status" value="1"/>
</dbReference>
<feature type="binding site" evidence="14">
    <location>
        <position position="147"/>
    </location>
    <ligand>
        <name>Ca(2+)</name>
        <dbReference type="ChEBI" id="CHEBI:29108"/>
        <label>2</label>
    </ligand>
</feature>
<dbReference type="InterPro" id="IPR010909">
    <property type="entry name" value="PLAC"/>
</dbReference>
<protein>
    <submittedName>
        <fullName evidence="19">Uncharacterized protein</fullName>
    </submittedName>
</protein>
<evidence type="ECO:0000256" key="10">
    <source>
        <dbReference type="ARBA" id="ARBA00023049"/>
    </source>
</evidence>
<evidence type="ECO:0000313" key="19">
    <source>
        <dbReference type="EMBL" id="KAF2904517.1"/>
    </source>
</evidence>
<dbReference type="Pfam" id="PF17771">
    <property type="entry name" value="ADAMTS_CR_2"/>
    <property type="match status" value="1"/>
</dbReference>
<keyword evidence="3" id="KW-0272">Extracellular matrix</keyword>
<dbReference type="PANTHER" id="PTHR13723:SF304">
    <property type="entry name" value="A DISINTEGRIN AND METALLOPROTEINASE WITH THROMBOSPONDIN MOTIFS 2-LIKE PROTEIN"/>
    <property type="match status" value="1"/>
</dbReference>
<evidence type="ECO:0000256" key="1">
    <source>
        <dbReference type="ARBA" id="ARBA00004498"/>
    </source>
</evidence>
<feature type="domain" description="PLAC" evidence="18">
    <location>
        <begin position="938"/>
        <end position="976"/>
    </location>
</feature>
<evidence type="ECO:0000256" key="11">
    <source>
        <dbReference type="ARBA" id="ARBA00023157"/>
    </source>
</evidence>
<comment type="caution">
    <text evidence="16">Lacks conserved residue(s) required for the propagation of feature annotation.</text>
</comment>
<evidence type="ECO:0000259" key="17">
    <source>
        <dbReference type="PROSITE" id="PS50215"/>
    </source>
</evidence>
<dbReference type="AlphaFoldDB" id="A0A8K0DJ83"/>
<feature type="binding site" evidence="14 16">
    <location>
        <position position="283"/>
    </location>
    <ligand>
        <name>Zn(2+)</name>
        <dbReference type="ChEBI" id="CHEBI:29105"/>
        <note>catalytic</note>
    </ligand>
</feature>
<evidence type="ECO:0000256" key="6">
    <source>
        <dbReference type="ARBA" id="ARBA00022729"/>
    </source>
</evidence>
<dbReference type="InterPro" id="IPR041645">
    <property type="entry name" value="ADAMTS_CR_2"/>
</dbReference>
<feature type="disulfide bond" evidence="15">
    <location>
        <begin position="390"/>
        <end position="423"/>
    </location>
</feature>
<evidence type="ECO:0000256" key="8">
    <source>
        <dbReference type="ARBA" id="ARBA00022801"/>
    </source>
</evidence>
<keyword evidence="12" id="KW-0325">Glycoprotein</keyword>
<dbReference type="SMART" id="SM00209">
    <property type="entry name" value="TSP1"/>
    <property type="match status" value="4"/>
</dbReference>
<feature type="disulfide bond" evidence="15">
    <location>
        <begin position="463"/>
        <end position="501"/>
    </location>
</feature>
<dbReference type="Proteomes" id="UP000801492">
    <property type="component" value="Unassembled WGS sequence"/>
</dbReference>
<dbReference type="Pfam" id="PF00090">
    <property type="entry name" value="TSP_1"/>
    <property type="match status" value="1"/>
</dbReference>
<dbReference type="PROSITE" id="PS50092">
    <property type="entry name" value="TSP1"/>
    <property type="match status" value="3"/>
</dbReference>
<evidence type="ECO:0000256" key="12">
    <source>
        <dbReference type="ARBA" id="ARBA00023180"/>
    </source>
</evidence>
<feature type="binding site" evidence="14">
    <location>
        <position position="147"/>
    </location>
    <ligand>
        <name>Ca(2+)</name>
        <dbReference type="ChEBI" id="CHEBI:29108"/>
        <label>1</label>
    </ligand>
</feature>
<accession>A0A8K0DJ83</accession>
<dbReference type="Gene3D" id="3.40.390.10">
    <property type="entry name" value="Collagenase (Catalytic Domain)"/>
    <property type="match status" value="1"/>
</dbReference>
<dbReference type="Pfam" id="PF19030">
    <property type="entry name" value="TSP1_ADAMTS"/>
    <property type="match status" value="3"/>
</dbReference>
<dbReference type="PRINTS" id="PR01705">
    <property type="entry name" value="TSP1REPEAT"/>
</dbReference>
<keyword evidence="6" id="KW-0732">Signal</keyword>
<evidence type="ECO:0000256" key="9">
    <source>
        <dbReference type="ARBA" id="ARBA00022833"/>
    </source>
</evidence>
<dbReference type="GO" id="GO:0030198">
    <property type="term" value="P:extracellular matrix organization"/>
    <property type="evidence" value="ECO:0007669"/>
    <property type="project" value="InterPro"/>
</dbReference>
<keyword evidence="8" id="KW-0378">Hydrolase</keyword>
<dbReference type="PROSITE" id="PS50900">
    <property type="entry name" value="PLAC"/>
    <property type="match status" value="1"/>
</dbReference>
<keyword evidence="2" id="KW-0964">Secreted</keyword>
<evidence type="ECO:0000313" key="20">
    <source>
        <dbReference type="Proteomes" id="UP000801492"/>
    </source>
</evidence>
<comment type="subcellular location">
    <subcellularLocation>
        <location evidence="1">Secreted</location>
        <location evidence="1">Extracellular space</location>
        <location evidence="1">Extracellular matrix</location>
    </subcellularLocation>
</comment>
<feature type="disulfide bond" evidence="15">
    <location>
        <begin position="459"/>
        <end position="496"/>
    </location>
</feature>
<dbReference type="PRINTS" id="PR01857">
    <property type="entry name" value="ADAMTSFAMILY"/>
</dbReference>
<evidence type="ECO:0000256" key="3">
    <source>
        <dbReference type="ARBA" id="ARBA00022530"/>
    </source>
</evidence>
<feature type="domain" description="Peptidase M12B" evidence="17">
    <location>
        <begin position="144"/>
        <end position="348"/>
    </location>
</feature>
<keyword evidence="4" id="KW-0645">Protease</keyword>
<evidence type="ECO:0000256" key="16">
    <source>
        <dbReference type="PROSITE-ProRule" id="PRU00276"/>
    </source>
</evidence>
<evidence type="ECO:0000256" key="5">
    <source>
        <dbReference type="ARBA" id="ARBA00022723"/>
    </source>
</evidence>
<keyword evidence="20" id="KW-1185">Reference proteome</keyword>
<dbReference type="Pfam" id="PF19236">
    <property type="entry name" value="ADAMTS_CR_3"/>
    <property type="match status" value="1"/>
</dbReference>
<dbReference type="InterPro" id="IPR036383">
    <property type="entry name" value="TSP1_rpt_sf"/>
</dbReference>
<evidence type="ECO:0000256" key="14">
    <source>
        <dbReference type="PIRSR" id="PIRSR613273-2"/>
    </source>
</evidence>
<feature type="disulfide bond" evidence="15">
    <location>
        <begin position="261"/>
        <end position="343"/>
    </location>
</feature>
<feature type="active site" evidence="13 16">
    <location>
        <position position="284"/>
    </location>
</feature>
<dbReference type="PROSITE" id="PS50215">
    <property type="entry name" value="ADAM_MEPRO"/>
    <property type="match status" value="1"/>
</dbReference>
<feature type="binding site" evidence="14">
    <location>
        <position position="238"/>
    </location>
    <ligand>
        <name>Ca(2+)</name>
        <dbReference type="ChEBI" id="CHEBI:29108"/>
        <label>1</label>
    </ligand>
</feature>
<dbReference type="InterPro" id="IPR013273">
    <property type="entry name" value="ADAMTS/ADAMTS-like"/>
</dbReference>
<gene>
    <name evidence="19" type="ORF">ILUMI_01658</name>
</gene>
<dbReference type="GO" id="GO:0004222">
    <property type="term" value="F:metalloendopeptidase activity"/>
    <property type="evidence" value="ECO:0007669"/>
    <property type="project" value="InterPro"/>
</dbReference>
<dbReference type="InterPro" id="IPR001590">
    <property type="entry name" value="Peptidase_M12B"/>
</dbReference>